<evidence type="ECO:0000313" key="2">
    <source>
        <dbReference type="EMBL" id="KAK4195175.1"/>
    </source>
</evidence>
<sequence length="204" mass="22461">MNKDLTPAIESRRQDPCFMRGLISCLNASQNKNWGEDLYHIGRKPHKTRIGARTYIIQKASQSFRSVVDNQSYRAISGRHTPTGLFLYCRAQDSAPNHAGSPSGKEEHSIVAAGQSHGQSSGELTPQSFEGRSFPKNSFSHVQDTQDQTPGYTNSWSRRGSLASCPGQTNASVSFAAKTMRNRNRGLLKSCPGHMRDSLESDST</sequence>
<gene>
    <name evidence="2" type="ORF">QBC40DRAFT_23219</name>
</gene>
<feature type="compositionally biased region" description="Polar residues" evidence="1">
    <location>
        <begin position="116"/>
        <end position="158"/>
    </location>
</feature>
<evidence type="ECO:0000256" key="1">
    <source>
        <dbReference type="SAM" id="MobiDB-lite"/>
    </source>
</evidence>
<feature type="compositionally biased region" description="Basic and acidic residues" evidence="1">
    <location>
        <begin position="194"/>
        <end position="204"/>
    </location>
</feature>
<feature type="region of interest" description="Disordered" evidence="1">
    <location>
        <begin position="182"/>
        <end position="204"/>
    </location>
</feature>
<proteinExistence type="predicted"/>
<dbReference type="EMBL" id="MU864022">
    <property type="protein sequence ID" value="KAK4195175.1"/>
    <property type="molecule type" value="Genomic_DNA"/>
</dbReference>
<reference evidence="2" key="2">
    <citation type="submission" date="2023-05" db="EMBL/GenBank/DDBJ databases">
        <authorList>
            <consortium name="Lawrence Berkeley National Laboratory"/>
            <person name="Steindorff A."/>
            <person name="Hensen N."/>
            <person name="Bonometti L."/>
            <person name="Westerberg I."/>
            <person name="Brannstrom I.O."/>
            <person name="Guillou S."/>
            <person name="Cros-Aarteil S."/>
            <person name="Calhoun S."/>
            <person name="Haridas S."/>
            <person name="Kuo A."/>
            <person name="Mondo S."/>
            <person name="Pangilinan J."/>
            <person name="Riley R."/>
            <person name="Labutti K."/>
            <person name="Andreopoulos B."/>
            <person name="Lipzen A."/>
            <person name="Chen C."/>
            <person name="Yanf M."/>
            <person name="Daum C."/>
            <person name="Ng V."/>
            <person name="Clum A."/>
            <person name="Ohm R."/>
            <person name="Martin F."/>
            <person name="Silar P."/>
            <person name="Natvig D."/>
            <person name="Lalanne C."/>
            <person name="Gautier V."/>
            <person name="Ament-Velasquez S.L."/>
            <person name="Kruys A."/>
            <person name="Hutchinson M.I."/>
            <person name="Powell A.J."/>
            <person name="Barry K."/>
            <person name="Miller A.N."/>
            <person name="Grigoriev I.V."/>
            <person name="Debuchy R."/>
            <person name="Gladieux P."/>
            <person name="Thoren M.H."/>
            <person name="Johannesson H."/>
        </authorList>
    </citation>
    <scope>NUCLEOTIDE SEQUENCE</scope>
    <source>
        <strain evidence="2">CBS 315.58</strain>
    </source>
</reference>
<organism evidence="2 3">
    <name type="scientific">Triangularia verruculosa</name>
    <dbReference type="NCBI Taxonomy" id="2587418"/>
    <lineage>
        <taxon>Eukaryota</taxon>
        <taxon>Fungi</taxon>
        <taxon>Dikarya</taxon>
        <taxon>Ascomycota</taxon>
        <taxon>Pezizomycotina</taxon>
        <taxon>Sordariomycetes</taxon>
        <taxon>Sordariomycetidae</taxon>
        <taxon>Sordariales</taxon>
        <taxon>Podosporaceae</taxon>
        <taxon>Triangularia</taxon>
    </lineage>
</organism>
<evidence type="ECO:0000313" key="3">
    <source>
        <dbReference type="Proteomes" id="UP001303160"/>
    </source>
</evidence>
<dbReference type="Proteomes" id="UP001303160">
    <property type="component" value="Unassembled WGS sequence"/>
</dbReference>
<protein>
    <submittedName>
        <fullName evidence="2">Uncharacterized protein</fullName>
    </submittedName>
</protein>
<comment type="caution">
    <text evidence="2">The sequence shown here is derived from an EMBL/GenBank/DDBJ whole genome shotgun (WGS) entry which is preliminary data.</text>
</comment>
<feature type="region of interest" description="Disordered" evidence="1">
    <location>
        <begin position="96"/>
        <end position="169"/>
    </location>
</feature>
<dbReference type="AlphaFoldDB" id="A0AAN7ARP4"/>
<accession>A0AAN7ARP4</accession>
<reference evidence="2" key="1">
    <citation type="journal article" date="2023" name="Mol. Phylogenet. Evol.">
        <title>Genome-scale phylogeny and comparative genomics of the fungal order Sordariales.</title>
        <authorList>
            <person name="Hensen N."/>
            <person name="Bonometti L."/>
            <person name="Westerberg I."/>
            <person name="Brannstrom I.O."/>
            <person name="Guillou S."/>
            <person name="Cros-Aarteil S."/>
            <person name="Calhoun S."/>
            <person name="Haridas S."/>
            <person name="Kuo A."/>
            <person name="Mondo S."/>
            <person name="Pangilinan J."/>
            <person name="Riley R."/>
            <person name="LaButti K."/>
            <person name="Andreopoulos B."/>
            <person name="Lipzen A."/>
            <person name="Chen C."/>
            <person name="Yan M."/>
            <person name="Daum C."/>
            <person name="Ng V."/>
            <person name="Clum A."/>
            <person name="Steindorff A."/>
            <person name="Ohm R.A."/>
            <person name="Martin F."/>
            <person name="Silar P."/>
            <person name="Natvig D.O."/>
            <person name="Lalanne C."/>
            <person name="Gautier V."/>
            <person name="Ament-Velasquez S.L."/>
            <person name="Kruys A."/>
            <person name="Hutchinson M.I."/>
            <person name="Powell A.J."/>
            <person name="Barry K."/>
            <person name="Miller A.N."/>
            <person name="Grigoriev I.V."/>
            <person name="Debuchy R."/>
            <person name="Gladieux P."/>
            <person name="Hiltunen Thoren M."/>
            <person name="Johannesson H."/>
        </authorList>
    </citation>
    <scope>NUCLEOTIDE SEQUENCE</scope>
    <source>
        <strain evidence="2">CBS 315.58</strain>
    </source>
</reference>
<name>A0AAN7ARP4_9PEZI</name>
<keyword evidence="3" id="KW-1185">Reference proteome</keyword>